<reference evidence="1" key="2">
    <citation type="submission" date="2023-06" db="EMBL/GenBank/DDBJ databases">
        <authorList>
            <consortium name="Lawrence Berkeley National Laboratory"/>
            <person name="Haridas S."/>
            <person name="Hensen N."/>
            <person name="Bonometti L."/>
            <person name="Westerberg I."/>
            <person name="Brannstrom I.O."/>
            <person name="Guillou S."/>
            <person name="Cros-Aarteil S."/>
            <person name="Calhoun S."/>
            <person name="Kuo A."/>
            <person name="Mondo S."/>
            <person name="Pangilinan J."/>
            <person name="Riley R."/>
            <person name="LaButti K."/>
            <person name="Andreopoulos B."/>
            <person name="Lipzen A."/>
            <person name="Chen C."/>
            <person name="Yanf M."/>
            <person name="Daum C."/>
            <person name="Ng V."/>
            <person name="Clum A."/>
            <person name="Steindorff A."/>
            <person name="Ohm R."/>
            <person name="Martin F."/>
            <person name="Silar P."/>
            <person name="Natvig D."/>
            <person name="Lalanne C."/>
            <person name="Gautier V."/>
            <person name="Ament-velasquez S.L."/>
            <person name="Kruys A."/>
            <person name="Hutchinson M.I."/>
            <person name="Powell A.J."/>
            <person name="Barry K."/>
            <person name="Miller A.N."/>
            <person name="Grigoriev I.V."/>
            <person name="Debuchy R."/>
            <person name="Gladieux P."/>
            <person name="Thoren M.H."/>
            <person name="Johannesson H."/>
        </authorList>
    </citation>
    <scope>NUCLEOTIDE SEQUENCE</scope>
    <source>
        <strain evidence="1">CBS 232.78</strain>
    </source>
</reference>
<protein>
    <submittedName>
        <fullName evidence="1">Uncharacterized protein</fullName>
    </submittedName>
</protein>
<dbReference type="Proteomes" id="UP001285441">
    <property type="component" value="Unassembled WGS sequence"/>
</dbReference>
<dbReference type="EMBL" id="JAULSW010000002">
    <property type="protein sequence ID" value="KAK3389909.1"/>
    <property type="molecule type" value="Genomic_DNA"/>
</dbReference>
<evidence type="ECO:0000313" key="1">
    <source>
        <dbReference type="EMBL" id="KAK3389909.1"/>
    </source>
</evidence>
<gene>
    <name evidence="1" type="ORF">B0H63DRAFT_519145</name>
</gene>
<sequence length="342" mass="37929">MAVTSAATETPMPTPLALLGPSAAVNLLHMKLFHHFSYHTIHTLHLGPEFWEEAVRMSVEIPCLMNMALCLFHGNFCQKSSSFTLDAFVAIGGLLQYELWACVDFALVDNDKGVHYSPSRDRLFVMGSGMLKIIVDGAPMCDLGQALAVFSRLHISYSPRHRLRERAQLKKCANSFFQTYFSHDEPLTAKHLSAQLCTVFDQQRQTGEATNDSDITTEEDFIGQASPIASKYCHVVARLALILSFLPEAGWVGTESPNTSVMSDLSRFIVSFPSFTYQVFLGIGYRRSPKELLFFYHFCRAASILLRLVDECAKNPVVQIEAGGFPTVGRVGSQGQLSVTDT</sequence>
<organism evidence="1 2">
    <name type="scientific">Podospora didyma</name>
    <dbReference type="NCBI Taxonomy" id="330526"/>
    <lineage>
        <taxon>Eukaryota</taxon>
        <taxon>Fungi</taxon>
        <taxon>Dikarya</taxon>
        <taxon>Ascomycota</taxon>
        <taxon>Pezizomycotina</taxon>
        <taxon>Sordariomycetes</taxon>
        <taxon>Sordariomycetidae</taxon>
        <taxon>Sordariales</taxon>
        <taxon>Podosporaceae</taxon>
        <taxon>Podospora</taxon>
    </lineage>
</organism>
<name>A0AAE0NYF4_9PEZI</name>
<dbReference type="AlphaFoldDB" id="A0AAE0NYF4"/>
<evidence type="ECO:0000313" key="2">
    <source>
        <dbReference type="Proteomes" id="UP001285441"/>
    </source>
</evidence>
<keyword evidence="2" id="KW-1185">Reference proteome</keyword>
<accession>A0AAE0NYF4</accession>
<proteinExistence type="predicted"/>
<comment type="caution">
    <text evidence="1">The sequence shown here is derived from an EMBL/GenBank/DDBJ whole genome shotgun (WGS) entry which is preliminary data.</text>
</comment>
<reference evidence="1" key="1">
    <citation type="journal article" date="2023" name="Mol. Phylogenet. Evol.">
        <title>Genome-scale phylogeny and comparative genomics of the fungal order Sordariales.</title>
        <authorList>
            <person name="Hensen N."/>
            <person name="Bonometti L."/>
            <person name="Westerberg I."/>
            <person name="Brannstrom I.O."/>
            <person name="Guillou S."/>
            <person name="Cros-Aarteil S."/>
            <person name="Calhoun S."/>
            <person name="Haridas S."/>
            <person name="Kuo A."/>
            <person name="Mondo S."/>
            <person name="Pangilinan J."/>
            <person name="Riley R."/>
            <person name="LaButti K."/>
            <person name="Andreopoulos B."/>
            <person name="Lipzen A."/>
            <person name="Chen C."/>
            <person name="Yan M."/>
            <person name="Daum C."/>
            <person name="Ng V."/>
            <person name="Clum A."/>
            <person name="Steindorff A."/>
            <person name="Ohm R.A."/>
            <person name="Martin F."/>
            <person name="Silar P."/>
            <person name="Natvig D.O."/>
            <person name="Lalanne C."/>
            <person name="Gautier V."/>
            <person name="Ament-Velasquez S.L."/>
            <person name="Kruys A."/>
            <person name="Hutchinson M.I."/>
            <person name="Powell A.J."/>
            <person name="Barry K."/>
            <person name="Miller A.N."/>
            <person name="Grigoriev I.V."/>
            <person name="Debuchy R."/>
            <person name="Gladieux P."/>
            <person name="Hiltunen Thoren M."/>
            <person name="Johannesson H."/>
        </authorList>
    </citation>
    <scope>NUCLEOTIDE SEQUENCE</scope>
    <source>
        <strain evidence="1">CBS 232.78</strain>
    </source>
</reference>